<dbReference type="InterPro" id="IPR057352">
    <property type="entry name" value="TPR_TmcB/C"/>
</dbReference>
<evidence type="ECO:0000259" key="2">
    <source>
        <dbReference type="Pfam" id="PF25474"/>
    </source>
</evidence>
<proteinExistence type="predicted"/>
<organism evidence="3 4">
    <name type="scientific">Acorus calamus</name>
    <name type="common">Sweet flag</name>
    <dbReference type="NCBI Taxonomy" id="4465"/>
    <lineage>
        <taxon>Eukaryota</taxon>
        <taxon>Viridiplantae</taxon>
        <taxon>Streptophyta</taxon>
        <taxon>Embryophyta</taxon>
        <taxon>Tracheophyta</taxon>
        <taxon>Spermatophyta</taxon>
        <taxon>Magnoliopsida</taxon>
        <taxon>Liliopsida</taxon>
        <taxon>Acoraceae</taxon>
        <taxon>Acorus</taxon>
    </lineage>
</organism>
<evidence type="ECO:0000313" key="4">
    <source>
        <dbReference type="Proteomes" id="UP001180020"/>
    </source>
</evidence>
<feature type="domain" description="TmcB/TmcC TPR repeats" evidence="2">
    <location>
        <begin position="148"/>
        <end position="188"/>
    </location>
</feature>
<dbReference type="Gene3D" id="1.25.40.10">
    <property type="entry name" value="Tetratricopeptide repeat domain"/>
    <property type="match status" value="1"/>
</dbReference>
<dbReference type="EMBL" id="JAUJYO010000010">
    <property type="protein sequence ID" value="KAK1307176.1"/>
    <property type="molecule type" value="Genomic_DNA"/>
</dbReference>
<accession>A0AAV9E0S5</accession>
<feature type="region of interest" description="Disordered" evidence="1">
    <location>
        <begin position="99"/>
        <end position="142"/>
    </location>
</feature>
<dbReference type="PANTHER" id="PTHR26312:SF123">
    <property type="entry name" value="TETRATRICOPEPTIDE REPEAT (TPR)-LIKE SUPERFAMILY PROTEIN"/>
    <property type="match status" value="1"/>
</dbReference>
<dbReference type="Proteomes" id="UP001180020">
    <property type="component" value="Unassembled WGS sequence"/>
</dbReference>
<sequence>METVLMRTGSIPVQSHHDQTIFAVSHVKRTTSSVRSLHSETKEKTFRRSSSASDLIKPDDKFPFRSRSLSRIISLSKVAEDDDRTVETARSASLKQRIIDLRVPDSPSGSSPGNDVLPEESGGGIGKGRIGGGGGGSSGSSDKSGIGAYYEEMLKADPSNPLLLRNYGKFLHEVEKDLVRAEEYYGRAILASPGDGEVLSLYGKLLWETERDEERANSYFDRAVEASPDDCYVLGSYAHFLWDAEDEEEEKLGSVAPPPSLVETF</sequence>
<dbReference type="InterPro" id="IPR011990">
    <property type="entry name" value="TPR-like_helical_dom_sf"/>
</dbReference>
<keyword evidence="4" id="KW-1185">Reference proteome</keyword>
<reference evidence="3" key="1">
    <citation type="journal article" date="2023" name="Nat. Commun.">
        <title>Diploid and tetraploid genomes of Acorus and the evolution of monocots.</title>
        <authorList>
            <person name="Ma L."/>
            <person name="Liu K.W."/>
            <person name="Li Z."/>
            <person name="Hsiao Y.Y."/>
            <person name="Qi Y."/>
            <person name="Fu T."/>
            <person name="Tang G.D."/>
            <person name="Zhang D."/>
            <person name="Sun W.H."/>
            <person name="Liu D.K."/>
            <person name="Li Y."/>
            <person name="Chen G.Z."/>
            <person name="Liu X.D."/>
            <person name="Liao X.Y."/>
            <person name="Jiang Y.T."/>
            <person name="Yu X."/>
            <person name="Hao Y."/>
            <person name="Huang J."/>
            <person name="Zhao X.W."/>
            <person name="Ke S."/>
            <person name="Chen Y.Y."/>
            <person name="Wu W.L."/>
            <person name="Hsu J.L."/>
            <person name="Lin Y.F."/>
            <person name="Huang M.D."/>
            <person name="Li C.Y."/>
            <person name="Huang L."/>
            <person name="Wang Z.W."/>
            <person name="Zhao X."/>
            <person name="Zhong W.Y."/>
            <person name="Peng D.H."/>
            <person name="Ahmad S."/>
            <person name="Lan S."/>
            <person name="Zhang J.S."/>
            <person name="Tsai W.C."/>
            <person name="Van de Peer Y."/>
            <person name="Liu Z.J."/>
        </authorList>
    </citation>
    <scope>NUCLEOTIDE SEQUENCE</scope>
    <source>
        <strain evidence="3">CP</strain>
    </source>
</reference>
<dbReference type="PANTHER" id="PTHR26312">
    <property type="entry name" value="TETRATRICOPEPTIDE REPEAT PROTEIN 5"/>
    <property type="match status" value="1"/>
</dbReference>
<protein>
    <recommendedName>
        <fullName evidence="2">TmcB/TmcC TPR repeats domain-containing protein</fullName>
    </recommendedName>
</protein>
<feature type="compositionally biased region" description="Gly residues" evidence="1">
    <location>
        <begin position="121"/>
        <end position="138"/>
    </location>
</feature>
<dbReference type="SUPFAM" id="SSF48452">
    <property type="entry name" value="TPR-like"/>
    <property type="match status" value="1"/>
</dbReference>
<evidence type="ECO:0000313" key="3">
    <source>
        <dbReference type="EMBL" id="KAK1307176.1"/>
    </source>
</evidence>
<comment type="caution">
    <text evidence="3">The sequence shown here is derived from an EMBL/GenBank/DDBJ whole genome shotgun (WGS) entry which is preliminary data.</text>
</comment>
<name>A0AAV9E0S5_ACOCL</name>
<evidence type="ECO:0000256" key="1">
    <source>
        <dbReference type="SAM" id="MobiDB-lite"/>
    </source>
</evidence>
<dbReference type="Pfam" id="PF25474">
    <property type="entry name" value="TPR_TmcB"/>
    <property type="match status" value="1"/>
</dbReference>
<dbReference type="AlphaFoldDB" id="A0AAV9E0S5"/>
<gene>
    <name evidence="3" type="ORF">QJS10_CPA10g01181</name>
</gene>
<reference evidence="3" key="2">
    <citation type="submission" date="2023-06" db="EMBL/GenBank/DDBJ databases">
        <authorList>
            <person name="Ma L."/>
            <person name="Liu K.-W."/>
            <person name="Li Z."/>
            <person name="Hsiao Y.-Y."/>
            <person name="Qi Y."/>
            <person name="Fu T."/>
            <person name="Tang G."/>
            <person name="Zhang D."/>
            <person name="Sun W.-H."/>
            <person name="Liu D.-K."/>
            <person name="Li Y."/>
            <person name="Chen G.-Z."/>
            <person name="Liu X.-D."/>
            <person name="Liao X.-Y."/>
            <person name="Jiang Y.-T."/>
            <person name="Yu X."/>
            <person name="Hao Y."/>
            <person name="Huang J."/>
            <person name="Zhao X.-W."/>
            <person name="Ke S."/>
            <person name="Chen Y.-Y."/>
            <person name="Wu W.-L."/>
            <person name="Hsu J.-L."/>
            <person name="Lin Y.-F."/>
            <person name="Huang M.-D."/>
            <person name="Li C.-Y."/>
            <person name="Huang L."/>
            <person name="Wang Z.-W."/>
            <person name="Zhao X."/>
            <person name="Zhong W.-Y."/>
            <person name="Peng D.-H."/>
            <person name="Ahmad S."/>
            <person name="Lan S."/>
            <person name="Zhang J.-S."/>
            <person name="Tsai W.-C."/>
            <person name="Van De Peer Y."/>
            <person name="Liu Z.-J."/>
        </authorList>
    </citation>
    <scope>NUCLEOTIDE SEQUENCE</scope>
    <source>
        <strain evidence="3">CP</strain>
        <tissue evidence="3">Leaves</tissue>
    </source>
</reference>